<dbReference type="Proteomes" id="UP000230062">
    <property type="component" value="Unassembled WGS sequence"/>
</dbReference>
<comment type="caution">
    <text evidence="2">The sequence shown here is derived from an EMBL/GenBank/DDBJ whole genome shotgun (WGS) entry which is preliminary data.</text>
</comment>
<dbReference type="GO" id="GO:0000271">
    <property type="term" value="P:polysaccharide biosynthetic process"/>
    <property type="evidence" value="ECO:0007669"/>
    <property type="project" value="InterPro"/>
</dbReference>
<organism evidence="2 3">
    <name type="scientific">Candidatus Shapirobacteria bacterium CG_4_9_14_3_um_filter_39_13</name>
    <dbReference type="NCBI Taxonomy" id="1974479"/>
    <lineage>
        <taxon>Bacteria</taxon>
        <taxon>Candidatus Shapironibacteriota</taxon>
    </lineage>
</organism>
<sequence>MKLAFIGAGYVGLVTAAVFAKLGNEAWVVEIDDDKIRKLSSGEIPFYEPGLGELIAKNIAAGKLRFTKSYKEAIPGSEIIFVCVGTPSKNGKVDLSYVYSATKSVAENLKNPATIVIKSTIPPGVNSRLEKWMKKFTKVNFDLASVPEFLREGKALEDSLHPYRVVIGVEKKSVAKKLLTLHKKISGRRLICDPASAQ</sequence>
<dbReference type="Pfam" id="PF03721">
    <property type="entry name" value="UDPG_MGDP_dh_N"/>
    <property type="match status" value="1"/>
</dbReference>
<proteinExistence type="predicted"/>
<dbReference type="AlphaFoldDB" id="A0A2M7XLP5"/>
<accession>A0A2M7XLP5</accession>
<dbReference type="NCBIfam" id="TIGR03026">
    <property type="entry name" value="NDP-sugDHase"/>
    <property type="match status" value="1"/>
</dbReference>
<dbReference type="InterPro" id="IPR017476">
    <property type="entry name" value="UDP-Glc/GDP-Man"/>
</dbReference>
<dbReference type="GO" id="GO:0016628">
    <property type="term" value="F:oxidoreductase activity, acting on the CH-CH group of donors, NAD or NADP as acceptor"/>
    <property type="evidence" value="ECO:0007669"/>
    <property type="project" value="InterPro"/>
</dbReference>
<dbReference type="PANTHER" id="PTHR43750:SF3">
    <property type="entry name" value="UDP-GLUCOSE 6-DEHYDROGENASE TUAD"/>
    <property type="match status" value="1"/>
</dbReference>
<evidence type="ECO:0000313" key="2">
    <source>
        <dbReference type="EMBL" id="PJA49667.1"/>
    </source>
</evidence>
<dbReference type="PANTHER" id="PTHR43750">
    <property type="entry name" value="UDP-GLUCOSE 6-DEHYDROGENASE TUAD"/>
    <property type="match status" value="1"/>
</dbReference>
<protein>
    <submittedName>
        <fullName evidence="2">UDP-glucose 6-dehydrogenase</fullName>
    </submittedName>
</protein>
<dbReference type="InterPro" id="IPR028359">
    <property type="entry name" value="UDP_ManNAc/GlcNAc_DH"/>
</dbReference>
<dbReference type="EMBL" id="PFWP01000040">
    <property type="protein sequence ID" value="PJA49667.1"/>
    <property type="molecule type" value="Genomic_DNA"/>
</dbReference>
<dbReference type="InterPro" id="IPR001732">
    <property type="entry name" value="UDP-Glc/GDP-Man_DH_N"/>
</dbReference>
<dbReference type="GO" id="GO:0016616">
    <property type="term" value="F:oxidoreductase activity, acting on the CH-OH group of donors, NAD or NADP as acceptor"/>
    <property type="evidence" value="ECO:0007669"/>
    <property type="project" value="InterPro"/>
</dbReference>
<gene>
    <name evidence="2" type="ORF">CO169_01430</name>
</gene>
<dbReference type="InterPro" id="IPR036291">
    <property type="entry name" value="NAD(P)-bd_dom_sf"/>
</dbReference>
<dbReference type="GO" id="GO:0051287">
    <property type="term" value="F:NAD binding"/>
    <property type="evidence" value="ECO:0007669"/>
    <property type="project" value="InterPro"/>
</dbReference>
<dbReference type="SUPFAM" id="SSF51735">
    <property type="entry name" value="NAD(P)-binding Rossmann-fold domains"/>
    <property type="match status" value="1"/>
</dbReference>
<evidence type="ECO:0000259" key="1">
    <source>
        <dbReference type="Pfam" id="PF03721"/>
    </source>
</evidence>
<feature type="non-terminal residue" evidence="2">
    <location>
        <position position="198"/>
    </location>
</feature>
<dbReference type="Gene3D" id="3.40.50.720">
    <property type="entry name" value="NAD(P)-binding Rossmann-like Domain"/>
    <property type="match status" value="1"/>
</dbReference>
<dbReference type="PIRSF" id="PIRSF500136">
    <property type="entry name" value="UDP_ManNAc_DH"/>
    <property type="match status" value="1"/>
</dbReference>
<evidence type="ECO:0000313" key="3">
    <source>
        <dbReference type="Proteomes" id="UP000230062"/>
    </source>
</evidence>
<reference evidence="3" key="1">
    <citation type="submission" date="2017-09" db="EMBL/GenBank/DDBJ databases">
        <title>Depth-based differentiation of microbial function through sediment-hosted aquifers and enrichment of novel symbionts in the deep terrestrial subsurface.</title>
        <authorList>
            <person name="Probst A.J."/>
            <person name="Ladd B."/>
            <person name="Jarett J.K."/>
            <person name="Geller-Mcgrath D.E."/>
            <person name="Sieber C.M.K."/>
            <person name="Emerson J.B."/>
            <person name="Anantharaman K."/>
            <person name="Thomas B.C."/>
            <person name="Malmstrom R."/>
            <person name="Stieglmeier M."/>
            <person name="Klingl A."/>
            <person name="Woyke T."/>
            <person name="Ryan C.M."/>
            <person name="Banfield J.F."/>
        </authorList>
    </citation>
    <scope>NUCLEOTIDE SEQUENCE [LARGE SCALE GENOMIC DNA]</scope>
</reference>
<name>A0A2M7XLP5_9BACT</name>
<dbReference type="PIRSF" id="PIRSF000124">
    <property type="entry name" value="UDPglc_GDPman_dh"/>
    <property type="match status" value="1"/>
</dbReference>
<feature type="domain" description="UDP-glucose/GDP-mannose dehydrogenase N-terminal" evidence="1">
    <location>
        <begin position="1"/>
        <end position="176"/>
    </location>
</feature>